<sequence length="126" mass="14555">MGLETTNGFTPRDEEVAELLTDIGIKRNVARVLVFLTNNGEATSREIERGTDLRQPEVSIAMRYLKECNWIDVRESKSESKGRPVKIYNLSRSISEIVDTIENEKMREARHQLDLIQKMRDCISTR</sequence>
<dbReference type="Gene3D" id="1.10.10.10">
    <property type="entry name" value="Winged helix-like DNA-binding domain superfamily/Winged helix DNA-binding domain"/>
    <property type="match status" value="1"/>
</dbReference>
<dbReference type="InterPro" id="IPR000835">
    <property type="entry name" value="HTH_MarR-typ"/>
</dbReference>
<dbReference type="GeneID" id="85732645"/>
<organism evidence="2 3">
    <name type="scientific">Methanoculleus receptaculi</name>
    <dbReference type="NCBI Taxonomy" id="394967"/>
    <lineage>
        <taxon>Archaea</taxon>
        <taxon>Methanobacteriati</taxon>
        <taxon>Methanobacteriota</taxon>
        <taxon>Stenosarchaea group</taxon>
        <taxon>Methanomicrobia</taxon>
        <taxon>Methanomicrobiales</taxon>
        <taxon>Methanomicrobiaceae</taxon>
        <taxon>Methanoculleus</taxon>
    </lineage>
</organism>
<accession>A0AAX4FSC7</accession>
<name>A0AAX4FSC7_9EURY</name>
<dbReference type="Proteomes" id="UP001305652">
    <property type="component" value="Chromosome"/>
</dbReference>
<dbReference type="InterPro" id="IPR036388">
    <property type="entry name" value="WH-like_DNA-bd_sf"/>
</dbReference>
<dbReference type="Pfam" id="PF12802">
    <property type="entry name" value="MarR_2"/>
    <property type="match status" value="1"/>
</dbReference>
<dbReference type="PIRSF" id="PIRSF037373">
    <property type="entry name" value="UCP037373_trxn_reg"/>
    <property type="match status" value="1"/>
</dbReference>
<dbReference type="EMBL" id="CP137642">
    <property type="protein sequence ID" value="WOX56831.1"/>
    <property type="molecule type" value="Genomic_DNA"/>
</dbReference>
<gene>
    <name evidence="2" type="ORF">R6Y96_05770</name>
</gene>
<proteinExistence type="predicted"/>
<reference evidence="2 3" key="1">
    <citation type="submission" date="2023-10" db="EMBL/GenBank/DDBJ databases">
        <title>The complete genome sequence of Methanoculleus receptaculi DSM 18860.</title>
        <authorList>
            <person name="Lai S.-J."/>
            <person name="You Y.-T."/>
            <person name="Chen S.-C."/>
        </authorList>
    </citation>
    <scope>NUCLEOTIDE SEQUENCE [LARGE SCALE GENOMIC DNA]</scope>
    <source>
        <strain evidence="2 3">DSM 18860</strain>
    </source>
</reference>
<dbReference type="InterPro" id="IPR036390">
    <property type="entry name" value="WH_DNA-bd_sf"/>
</dbReference>
<evidence type="ECO:0000313" key="2">
    <source>
        <dbReference type="EMBL" id="WOX56831.1"/>
    </source>
</evidence>
<dbReference type="InterPro" id="IPR017185">
    <property type="entry name" value="UCP037373_trxn_reg"/>
</dbReference>
<evidence type="ECO:0000313" key="3">
    <source>
        <dbReference type="Proteomes" id="UP001305652"/>
    </source>
</evidence>
<feature type="domain" description="HTH marR-type" evidence="1">
    <location>
        <begin position="24"/>
        <end position="77"/>
    </location>
</feature>
<dbReference type="SUPFAM" id="SSF46785">
    <property type="entry name" value="Winged helix' DNA-binding domain"/>
    <property type="match status" value="1"/>
</dbReference>
<dbReference type="RefSeq" id="WP_318620257.1">
    <property type="nucleotide sequence ID" value="NZ_CP137642.1"/>
</dbReference>
<evidence type="ECO:0000259" key="1">
    <source>
        <dbReference type="Pfam" id="PF12802"/>
    </source>
</evidence>
<dbReference type="KEGG" id="mrc:R6Y96_05770"/>
<dbReference type="AlphaFoldDB" id="A0AAX4FSC7"/>
<protein>
    <submittedName>
        <fullName evidence="2">Helix-turn-helix domain-containing protein</fullName>
    </submittedName>
</protein>
<dbReference type="GO" id="GO:0003700">
    <property type="term" value="F:DNA-binding transcription factor activity"/>
    <property type="evidence" value="ECO:0007669"/>
    <property type="project" value="InterPro"/>
</dbReference>
<keyword evidence="3" id="KW-1185">Reference proteome</keyword>